<proteinExistence type="predicted"/>
<dbReference type="EMBL" id="VIEB01000699">
    <property type="protein sequence ID" value="TQD82970.1"/>
    <property type="molecule type" value="Genomic_DNA"/>
</dbReference>
<dbReference type="PANTHER" id="PTHR36856:SF1">
    <property type="entry name" value="OS07G0175200 PROTEIN"/>
    <property type="match status" value="1"/>
</dbReference>
<dbReference type="PANTHER" id="PTHR36856">
    <property type="entry name" value="OS07G0175200 PROTEIN"/>
    <property type="match status" value="1"/>
</dbReference>
<dbReference type="Proteomes" id="UP000315295">
    <property type="component" value="Unassembled WGS sequence"/>
</dbReference>
<evidence type="ECO:0000313" key="2">
    <source>
        <dbReference type="Proteomes" id="UP000315295"/>
    </source>
</evidence>
<keyword evidence="2" id="KW-1185">Reference proteome</keyword>
<accession>A0A540L930</accession>
<reference evidence="1 2" key="1">
    <citation type="journal article" date="2019" name="G3 (Bethesda)">
        <title>Sequencing of a Wild Apple (Malus baccata) Genome Unravels the Differences Between Cultivated and Wild Apple Species Regarding Disease Resistance and Cold Tolerance.</title>
        <authorList>
            <person name="Chen X."/>
        </authorList>
    </citation>
    <scope>NUCLEOTIDE SEQUENCE [LARGE SCALE GENOMIC DNA]</scope>
    <source>
        <strain evidence="2">cv. Shandingzi</strain>
        <tissue evidence="1">Leaves</tissue>
    </source>
</reference>
<name>A0A540L930_MALBA</name>
<protein>
    <recommendedName>
        <fullName evidence="3">CHCH domain-containing protein</fullName>
    </recommendedName>
</protein>
<comment type="caution">
    <text evidence="1">The sequence shown here is derived from an EMBL/GenBank/DDBJ whole genome shotgun (WGS) entry which is preliminary data.</text>
</comment>
<evidence type="ECO:0000313" key="1">
    <source>
        <dbReference type="EMBL" id="TQD82970.1"/>
    </source>
</evidence>
<organism evidence="1 2">
    <name type="scientific">Malus baccata</name>
    <name type="common">Siberian crab apple</name>
    <name type="synonym">Pyrus baccata</name>
    <dbReference type="NCBI Taxonomy" id="106549"/>
    <lineage>
        <taxon>Eukaryota</taxon>
        <taxon>Viridiplantae</taxon>
        <taxon>Streptophyta</taxon>
        <taxon>Embryophyta</taxon>
        <taxon>Tracheophyta</taxon>
        <taxon>Spermatophyta</taxon>
        <taxon>Magnoliopsida</taxon>
        <taxon>eudicotyledons</taxon>
        <taxon>Gunneridae</taxon>
        <taxon>Pentapetalae</taxon>
        <taxon>rosids</taxon>
        <taxon>fabids</taxon>
        <taxon>Rosales</taxon>
        <taxon>Rosaceae</taxon>
        <taxon>Amygdaloideae</taxon>
        <taxon>Maleae</taxon>
        <taxon>Malus</taxon>
    </lineage>
</organism>
<sequence length="63" mass="7088">MESRAVETEYGERKKITSACDVEALKKCLEENKGDYVKCQSQIEAFKSSCSLKKPNQSPESVQ</sequence>
<dbReference type="AlphaFoldDB" id="A0A540L930"/>
<evidence type="ECO:0008006" key="3">
    <source>
        <dbReference type="Google" id="ProtNLM"/>
    </source>
</evidence>
<gene>
    <name evidence="1" type="ORF">C1H46_031480</name>
</gene>